<evidence type="ECO:0000256" key="1">
    <source>
        <dbReference type="SAM" id="MobiDB-lite"/>
    </source>
</evidence>
<dbReference type="PANTHER" id="PTHR39176:SF1">
    <property type="entry name" value="PERIPLASMIC PROTEIN"/>
    <property type="match status" value="1"/>
</dbReference>
<dbReference type="Pfam" id="PF07007">
    <property type="entry name" value="LprI"/>
    <property type="match status" value="1"/>
</dbReference>
<feature type="domain" description="Lysozyme inhibitor LprI-like N-terminal" evidence="2">
    <location>
        <begin position="103"/>
        <end position="190"/>
    </location>
</feature>
<dbReference type="Gene3D" id="1.20.1270.180">
    <property type="match status" value="1"/>
</dbReference>
<feature type="region of interest" description="Disordered" evidence="1">
    <location>
        <begin position="15"/>
        <end position="82"/>
    </location>
</feature>
<dbReference type="InterPro" id="IPR009739">
    <property type="entry name" value="LprI-like_N"/>
</dbReference>
<reference evidence="3 4" key="1">
    <citation type="submission" date="2023-07" db="EMBL/GenBank/DDBJ databases">
        <title>Genomic Encyclopedia of Type Strains, Phase IV (KMG-IV): sequencing the most valuable type-strain genomes for metagenomic binning, comparative biology and taxonomic classification.</title>
        <authorList>
            <person name="Goeker M."/>
        </authorList>
    </citation>
    <scope>NUCLEOTIDE SEQUENCE [LARGE SCALE GENOMIC DNA]</scope>
    <source>
        <strain evidence="3 4">DSM 16460</strain>
    </source>
</reference>
<dbReference type="RefSeq" id="WP_306977558.1">
    <property type="nucleotide sequence ID" value="NZ_JAUSTQ010000011.1"/>
</dbReference>
<dbReference type="Proteomes" id="UP001224359">
    <property type="component" value="Unassembled WGS sequence"/>
</dbReference>
<proteinExistence type="predicted"/>
<sequence>MVVIALLIVLAACGTSEPSSDVSGAQSQNNSEVNTNLDAKESPTTSKEEDEVENSSSESGGVSSGGSSKEETSDSMTQESLKEEFLIKLEATKKEAEGLEAKDSSTYALKEEDNSRWKKWDDLLNEIYGVLEEQLSSEEMNQLREEQRNWIEVRDERALEASEEYKGGTQEHLEYVSVLANVTKERCYELVEKYMN</sequence>
<evidence type="ECO:0000313" key="3">
    <source>
        <dbReference type="EMBL" id="MDQ0160362.1"/>
    </source>
</evidence>
<accession>A0ABT9VHC1</accession>
<feature type="compositionally biased region" description="Polar residues" evidence="1">
    <location>
        <begin position="16"/>
        <end position="45"/>
    </location>
</feature>
<organism evidence="3 4">
    <name type="scientific">Alkalibacillus salilacus</name>
    <dbReference type="NCBI Taxonomy" id="284582"/>
    <lineage>
        <taxon>Bacteria</taxon>
        <taxon>Bacillati</taxon>
        <taxon>Bacillota</taxon>
        <taxon>Bacilli</taxon>
        <taxon>Bacillales</taxon>
        <taxon>Bacillaceae</taxon>
        <taxon>Alkalibacillus</taxon>
    </lineage>
</organism>
<dbReference type="PANTHER" id="PTHR39176">
    <property type="entry name" value="PERIPLASMIC PROTEIN-RELATED"/>
    <property type="match status" value="1"/>
</dbReference>
<dbReference type="EMBL" id="JAUSTQ010000011">
    <property type="protein sequence ID" value="MDQ0160362.1"/>
    <property type="molecule type" value="Genomic_DNA"/>
</dbReference>
<comment type="caution">
    <text evidence="3">The sequence shown here is derived from an EMBL/GenBank/DDBJ whole genome shotgun (WGS) entry which is preliminary data.</text>
</comment>
<feature type="compositionally biased region" description="Low complexity" evidence="1">
    <location>
        <begin position="54"/>
        <end position="67"/>
    </location>
</feature>
<name>A0ABT9VHC1_9BACI</name>
<evidence type="ECO:0000313" key="4">
    <source>
        <dbReference type="Proteomes" id="UP001224359"/>
    </source>
</evidence>
<gene>
    <name evidence="3" type="ORF">J2S77_002365</name>
</gene>
<evidence type="ECO:0000259" key="2">
    <source>
        <dbReference type="Pfam" id="PF07007"/>
    </source>
</evidence>
<protein>
    <submittedName>
        <fullName evidence="3">Uncharacterized protein YecT (DUF1311 family)</fullName>
    </submittedName>
</protein>
<keyword evidence="4" id="KW-1185">Reference proteome</keyword>